<keyword evidence="1" id="KW-0812">Transmembrane</keyword>
<dbReference type="InterPro" id="IPR036388">
    <property type="entry name" value="WH-like_DNA-bd_sf"/>
</dbReference>
<keyword evidence="1" id="KW-1133">Transmembrane helix</keyword>
<reference evidence="3 4" key="1">
    <citation type="journal article" date="2014" name="Int. J. Syst. Evol. Microbiol.">
        <title>Complete genome sequence of Corynebacterium casei LMG S-19264T (=DSM 44701T), isolated from a smear-ripened cheese.</title>
        <authorList>
            <consortium name="US DOE Joint Genome Institute (JGI-PGF)"/>
            <person name="Walter F."/>
            <person name="Albersmeier A."/>
            <person name="Kalinowski J."/>
            <person name="Ruckert C."/>
        </authorList>
    </citation>
    <scope>NUCLEOTIDE SEQUENCE [LARGE SCALE GENOMIC DNA]</scope>
    <source>
        <strain evidence="3 4">NBRC 111766</strain>
    </source>
</reference>
<evidence type="ECO:0000256" key="1">
    <source>
        <dbReference type="SAM" id="Phobius"/>
    </source>
</evidence>
<sequence>MKFLTGLKQSKGGRPAVLALVLLLQASAAVFFVANILNEWSEDGPGAQLWMQTLVTLALILGVILGAMELRRALDHQQDQDATIAKASGEMHSVIQRQFDAWALSRAERDVAYLALKGLDVAEIAQARQAAPGTVRAQLSAIYAKAGISGRAQFAAHFVEDLLAEGLPGDQSL</sequence>
<feature type="transmembrane region" description="Helical" evidence="1">
    <location>
        <begin position="49"/>
        <end position="68"/>
    </location>
</feature>
<dbReference type="Pfam" id="PF00196">
    <property type="entry name" value="GerE"/>
    <property type="match status" value="1"/>
</dbReference>
<evidence type="ECO:0000259" key="2">
    <source>
        <dbReference type="SMART" id="SM00421"/>
    </source>
</evidence>
<dbReference type="AlphaFoldDB" id="A0AA37TSY6"/>
<comment type="caution">
    <text evidence="3">The sequence shown here is derived from an EMBL/GenBank/DDBJ whole genome shotgun (WGS) entry which is preliminary data.</text>
</comment>
<evidence type="ECO:0000313" key="3">
    <source>
        <dbReference type="EMBL" id="GLS86878.1"/>
    </source>
</evidence>
<dbReference type="Proteomes" id="UP001157355">
    <property type="component" value="Unassembled WGS sequence"/>
</dbReference>
<dbReference type="GO" id="GO:0006355">
    <property type="term" value="P:regulation of DNA-templated transcription"/>
    <property type="evidence" value="ECO:0007669"/>
    <property type="project" value="InterPro"/>
</dbReference>
<dbReference type="SMART" id="SM00421">
    <property type="entry name" value="HTH_LUXR"/>
    <property type="match status" value="1"/>
</dbReference>
<name>A0AA37TSY6_9RHOB</name>
<dbReference type="SUPFAM" id="SSF46894">
    <property type="entry name" value="C-terminal effector domain of the bipartite response regulators"/>
    <property type="match status" value="1"/>
</dbReference>
<keyword evidence="1" id="KW-0472">Membrane</keyword>
<evidence type="ECO:0000313" key="4">
    <source>
        <dbReference type="Proteomes" id="UP001157355"/>
    </source>
</evidence>
<keyword evidence="4" id="KW-1185">Reference proteome</keyword>
<dbReference type="EMBL" id="BSPP01000007">
    <property type="protein sequence ID" value="GLS86878.1"/>
    <property type="molecule type" value="Genomic_DNA"/>
</dbReference>
<dbReference type="InterPro" id="IPR000792">
    <property type="entry name" value="Tscrpt_reg_LuxR_C"/>
</dbReference>
<organism evidence="3 4">
    <name type="scientific">Cypionkella aquatica</name>
    <dbReference type="NCBI Taxonomy" id="1756042"/>
    <lineage>
        <taxon>Bacteria</taxon>
        <taxon>Pseudomonadati</taxon>
        <taxon>Pseudomonadota</taxon>
        <taxon>Alphaproteobacteria</taxon>
        <taxon>Rhodobacterales</taxon>
        <taxon>Paracoccaceae</taxon>
        <taxon>Cypionkella</taxon>
    </lineage>
</organism>
<feature type="domain" description="HTH luxR-type" evidence="2">
    <location>
        <begin position="101"/>
        <end position="158"/>
    </location>
</feature>
<dbReference type="GO" id="GO:0003677">
    <property type="term" value="F:DNA binding"/>
    <property type="evidence" value="ECO:0007669"/>
    <property type="project" value="InterPro"/>
</dbReference>
<dbReference type="RefSeq" id="WP_284325070.1">
    <property type="nucleotide sequence ID" value="NZ_BSPP01000007.1"/>
</dbReference>
<accession>A0AA37TSY6</accession>
<feature type="transmembrane region" description="Helical" evidence="1">
    <location>
        <begin position="16"/>
        <end position="37"/>
    </location>
</feature>
<proteinExistence type="predicted"/>
<dbReference type="Gene3D" id="1.10.10.10">
    <property type="entry name" value="Winged helix-like DNA-binding domain superfamily/Winged helix DNA-binding domain"/>
    <property type="match status" value="1"/>
</dbReference>
<dbReference type="InterPro" id="IPR016032">
    <property type="entry name" value="Sig_transdc_resp-reg_C-effctor"/>
</dbReference>
<gene>
    <name evidence="3" type="ORF">GCM10010873_18520</name>
</gene>
<protein>
    <submittedName>
        <fullName evidence="3">Transcriptional regulator</fullName>
    </submittedName>
</protein>